<evidence type="ECO:0000256" key="1">
    <source>
        <dbReference type="SAM" id="MobiDB-lite"/>
    </source>
</evidence>
<proteinExistence type="predicted"/>
<feature type="region of interest" description="Disordered" evidence="1">
    <location>
        <begin position="35"/>
        <end position="59"/>
    </location>
</feature>
<gene>
    <name evidence="3" type="ORF">E7746_11385</name>
</gene>
<feature type="compositionally biased region" description="Basic and acidic residues" evidence="1">
    <location>
        <begin position="37"/>
        <end position="48"/>
    </location>
</feature>
<evidence type="ECO:0000313" key="3">
    <source>
        <dbReference type="EMBL" id="QCD36444.1"/>
    </source>
</evidence>
<feature type="chain" id="PRO_5020317289" evidence="2">
    <location>
        <begin position="30"/>
        <end position="240"/>
    </location>
</feature>
<name>A0A4P7VQ95_9BACT</name>
<dbReference type="EMBL" id="CP039393">
    <property type="protein sequence ID" value="QCD36444.1"/>
    <property type="molecule type" value="Genomic_DNA"/>
</dbReference>
<dbReference type="AlphaFoldDB" id="A0A4P7VQ95"/>
<sequence>MRTNRSFLRKMVIASCFACVVIAPVNVEAGVQSDNGRATESELREQGTNERILSADSSADRQQGDIVKYPKWNVGTNLLEWIGVMPDLKYTTWASNVHGEFYFKKQYSVLLSAAYSEHHYSHGDKFQGFTSYIVEPRYWLRKDATFQGFFGGIYGQLGDYNDIDLERKYTGHFWGAGLSAGYLYPVWRGLAVEFNIRAGYRSTEVKKYVYNDAGDRCLCQRIDKNQFKLTGFALNISWRF</sequence>
<dbReference type="OrthoDB" id="1098150at2"/>
<accession>A0A4P7VQ95</accession>
<protein>
    <submittedName>
        <fullName evidence="3">DUF3575 domain-containing protein</fullName>
    </submittedName>
</protein>
<dbReference type="InterPro" id="IPR021958">
    <property type="entry name" value="DUF3575"/>
</dbReference>
<reference evidence="3 4" key="1">
    <citation type="submission" date="2019-02" db="EMBL/GenBank/DDBJ databases">
        <title>Isolation and identification of novel species under the genus Muribaculum.</title>
        <authorList>
            <person name="Miyake S."/>
            <person name="Ding Y."/>
            <person name="Low A."/>
            <person name="Soh M."/>
            <person name="Seedorf H."/>
        </authorList>
    </citation>
    <scope>NUCLEOTIDE SEQUENCE [LARGE SCALE GENOMIC DNA]</scope>
    <source>
        <strain evidence="3 4">TLL-A4</strain>
    </source>
</reference>
<keyword evidence="2" id="KW-0732">Signal</keyword>
<organism evidence="3 4">
    <name type="scientific">Muribaculum gordoncarteri</name>
    <dbReference type="NCBI Taxonomy" id="2530390"/>
    <lineage>
        <taxon>Bacteria</taxon>
        <taxon>Pseudomonadati</taxon>
        <taxon>Bacteroidota</taxon>
        <taxon>Bacteroidia</taxon>
        <taxon>Bacteroidales</taxon>
        <taxon>Muribaculaceae</taxon>
        <taxon>Muribaculum</taxon>
    </lineage>
</organism>
<dbReference type="Proteomes" id="UP000297031">
    <property type="component" value="Chromosome"/>
</dbReference>
<feature type="signal peptide" evidence="2">
    <location>
        <begin position="1"/>
        <end position="29"/>
    </location>
</feature>
<dbReference type="KEGG" id="mgod:E7746_11385"/>
<keyword evidence="4" id="KW-1185">Reference proteome</keyword>
<evidence type="ECO:0000256" key="2">
    <source>
        <dbReference type="SAM" id="SignalP"/>
    </source>
</evidence>
<evidence type="ECO:0000313" key="4">
    <source>
        <dbReference type="Proteomes" id="UP000297031"/>
    </source>
</evidence>
<dbReference type="Pfam" id="PF12099">
    <property type="entry name" value="DUF3575"/>
    <property type="match status" value="1"/>
</dbReference>